<dbReference type="PANTHER" id="PTHR34824">
    <property type="entry name" value="HEAT-INDUCIBLE TRANSCRIPTION REPRESSOR HRCA"/>
    <property type="match status" value="1"/>
</dbReference>
<dbReference type="Pfam" id="PF01628">
    <property type="entry name" value="HrcA"/>
    <property type="match status" value="1"/>
</dbReference>
<dbReference type="EMBL" id="NEMB01000003">
    <property type="protein sequence ID" value="PQQ68029.1"/>
    <property type="molecule type" value="Genomic_DNA"/>
</dbReference>
<evidence type="ECO:0000256" key="5">
    <source>
        <dbReference type="ARBA" id="ARBA00055319"/>
    </source>
</evidence>
<dbReference type="InterPro" id="IPR023120">
    <property type="entry name" value="WHTH_transcript_rep_HrcA_IDD"/>
</dbReference>
<dbReference type="OrthoDB" id="9783139at2"/>
<name>A0A2K9E6V8_9FIRM</name>
<evidence type="ECO:0000256" key="1">
    <source>
        <dbReference type="ARBA" id="ARBA00022491"/>
    </source>
</evidence>
<dbReference type="GO" id="GO:0045892">
    <property type="term" value="P:negative regulation of DNA-templated transcription"/>
    <property type="evidence" value="ECO:0007669"/>
    <property type="project" value="UniProtKB-UniRule"/>
</dbReference>
<dbReference type="Proteomes" id="UP000233534">
    <property type="component" value="Chromosome"/>
</dbReference>
<feature type="domain" description="Heat-inducible transcription repressor HrcA C-terminal" evidence="7">
    <location>
        <begin position="106"/>
        <end position="325"/>
    </location>
</feature>
<proteinExistence type="inferred from homology"/>
<dbReference type="NCBIfam" id="TIGR00331">
    <property type="entry name" value="hrcA"/>
    <property type="match status" value="1"/>
</dbReference>
<keyword evidence="1 6" id="KW-0678">Repressor</keyword>
<keyword evidence="3 6" id="KW-0346">Stress response</keyword>
<dbReference type="Gene3D" id="1.10.10.10">
    <property type="entry name" value="Winged helix-like DNA-binding domain superfamily/Winged helix DNA-binding domain"/>
    <property type="match status" value="1"/>
</dbReference>
<reference evidence="8 10" key="1">
    <citation type="submission" date="2017-12" db="EMBL/GenBank/DDBJ databases">
        <title>Complete genome sequence of Herbivorax saccincola GGR1, a novel Cellulosome-producing hydrolytic bacterium in a thermophilic biogas plant, established by Illumina and Nanopore MinION sequencing.</title>
        <authorList>
            <person name="Pechtl A."/>
            <person name="Ruckert C."/>
            <person name="Koeck D.E."/>
            <person name="Maus I."/>
            <person name="Winkler A."/>
            <person name="Kalinowski J."/>
            <person name="Puhler A."/>
            <person name="Schwarz W.W."/>
            <person name="Zverlov V.V."/>
            <person name="Schluter A."/>
            <person name="Liebl W."/>
        </authorList>
    </citation>
    <scope>NUCLEOTIDE SEQUENCE [LARGE SCALE GENOMIC DNA]</scope>
    <source>
        <strain evidence="8">GGR1</strain>
        <strain evidence="10">SR1</strain>
    </source>
</reference>
<protein>
    <recommendedName>
        <fullName evidence="6">Heat-inducible transcription repressor HrcA</fullName>
    </recommendedName>
</protein>
<evidence type="ECO:0000313" key="9">
    <source>
        <dbReference type="EMBL" id="PQQ68029.1"/>
    </source>
</evidence>
<dbReference type="GO" id="GO:0003677">
    <property type="term" value="F:DNA binding"/>
    <property type="evidence" value="ECO:0007669"/>
    <property type="project" value="InterPro"/>
</dbReference>
<comment type="similarity">
    <text evidence="6">Belongs to the HrcA family.</text>
</comment>
<accession>A0A2K9E6V8</accession>
<dbReference type="PIRSF" id="PIRSF005485">
    <property type="entry name" value="HrcA"/>
    <property type="match status" value="1"/>
</dbReference>
<dbReference type="EMBL" id="CP025197">
    <property type="protein sequence ID" value="AUG58148.1"/>
    <property type="molecule type" value="Genomic_DNA"/>
</dbReference>
<evidence type="ECO:0000313" key="11">
    <source>
        <dbReference type="Proteomes" id="UP000239720"/>
    </source>
</evidence>
<comment type="function">
    <text evidence="5 6">Negative regulator of class I heat shock genes (grpE-dnaK-dnaJ and groELS operons). Prevents heat-shock induction of these operons.</text>
</comment>
<evidence type="ECO:0000313" key="8">
    <source>
        <dbReference type="EMBL" id="AUG58148.1"/>
    </source>
</evidence>
<dbReference type="InterPro" id="IPR029016">
    <property type="entry name" value="GAF-like_dom_sf"/>
</dbReference>
<dbReference type="Proteomes" id="UP000239720">
    <property type="component" value="Unassembled WGS sequence"/>
</dbReference>
<evidence type="ECO:0000313" key="10">
    <source>
        <dbReference type="Proteomes" id="UP000233534"/>
    </source>
</evidence>
<reference evidence="9 11" key="2">
    <citation type="journal article" date="2018" name="Syst. Appl. Microbiol.">
        <title>Characterization and high-quality draft genome sequence of Herbivorax saccincola A7, an anaerobic, alkaliphilic, thermophilic, cellulolytic, and xylanolytic bacterium.</title>
        <authorList>
            <person name="Aikawa S."/>
            <person name="Baramee S."/>
            <person name="Sermsathanaswadi J."/>
            <person name="Thianheng P."/>
            <person name="Tachaapaikoon C."/>
            <person name="Shikata A."/>
            <person name="Waeonukul R."/>
            <person name="Pason P."/>
            <person name="Ratanakhanokchai K."/>
            <person name="Kosugi A."/>
        </authorList>
    </citation>
    <scope>NUCLEOTIDE SEQUENCE [LARGE SCALE GENOMIC DNA]</scope>
    <source>
        <strain evidence="9 11">A7</strain>
    </source>
</reference>
<dbReference type="PANTHER" id="PTHR34824:SF1">
    <property type="entry name" value="HEAT-INDUCIBLE TRANSCRIPTION REPRESSOR HRCA"/>
    <property type="match status" value="1"/>
</dbReference>
<dbReference type="SUPFAM" id="SSF55781">
    <property type="entry name" value="GAF domain-like"/>
    <property type="match status" value="1"/>
</dbReference>
<gene>
    <name evidence="6 8" type="primary">hrcA</name>
    <name evidence="9" type="ORF">B9R14_15485</name>
    <name evidence="8" type="ORF">HVS_11270</name>
</gene>
<keyword evidence="10" id="KW-1185">Reference proteome</keyword>
<dbReference type="HAMAP" id="MF_00081">
    <property type="entry name" value="HrcA"/>
    <property type="match status" value="1"/>
</dbReference>
<dbReference type="InterPro" id="IPR002571">
    <property type="entry name" value="HrcA"/>
</dbReference>
<keyword evidence="4 6" id="KW-0804">Transcription</keyword>
<organism evidence="8 10">
    <name type="scientific">Acetivibrio saccincola</name>
    <dbReference type="NCBI Taxonomy" id="1677857"/>
    <lineage>
        <taxon>Bacteria</taxon>
        <taxon>Bacillati</taxon>
        <taxon>Bacillota</taxon>
        <taxon>Clostridia</taxon>
        <taxon>Eubacteriales</taxon>
        <taxon>Oscillospiraceae</taxon>
        <taxon>Acetivibrio</taxon>
    </lineage>
</organism>
<evidence type="ECO:0000259" key="7">
    <source>
        <dbReference type="Pfam" id="PF01628"/>
    </source>
</evidence>
<dbReference type="InterPro" id="IPR036388">
    <property type="entry name" value="WH-like_DNA-bd_sf"/>
</dbReference>
<dbReference type="RefSeq" id="WP_101302349.1">
    <property type="nucleotide sequence ID" value="NZ_CP025197.1"/>
</dbReference>
<evidence type="ECO:0000256" key="3">
    <source>
        <dbReference type="ARBA" id="ARBA00023016"/>
    </source>
</evidence>
<evidence type="ECO:0000256" key="2">
    <source>
        <dbReference type="ARBA" id="ARBA00023015"/>
    </source>
</evidence>
<dbReference type="FunFam" id="1.10.10.10:FF:000049">
    <property type="entry name" value="Heat-inducible transcription repressor HrcA"/>
    <property type="match status" value="1"/>
</dbReference>
<dbReference type="InterPro" id="IPR021153">
    <property type="entry name" value="HrcA_C"/>
</dbReference>
<dbReference type="InterPro" id="IPR036390">
    <property type="entry name" value="WH_DNA-bd_sf"/>
</dbReference>
<evidence type="ECO:0000256" key="4">
    <source>
        <dbReference type="ARBA" id="ARBA00023163"/>
    </source>
</evidence>
<keyword evidence="2 6" id="KW-0805">Transcription regulation</keyword>
<dbReference type="SUPFAM" id="SSF46785">
    <property type="entry name" value="Winged helix' DNA-binding domain"/>
    <property type="match status" value="1"/>
</dbReference>
<dbReference type="KEGG" id="hsc:HVS_11270"/>
<sequence>MFLDERKKSILHAIIDDYINTAEPVGSRTLARKHGLGLSSATIRNEMADLEEMGYLTQPHTSAGRIPSDKGYRFYVDQLMESSELTVEEMYSIEDAMETQINELSQLLKQASGVMSQITKYTSMAATPGKQNSILKTVQVVPVEKGKALIVVLANAGIIKNSLINIPETVLPEHLTTVSNIFNDKLKGLTIDSINASVIKEIELLLGNERSVLHPVLNGVVDCINQIDCPEIYLDGTINMLNYPEFSDVVRAREFLNLMAAKDVLRKILNNVNRQGDYITVTIGEENKIVEMKDCSLVTTTYSLGNVVVGTLGVIGPTRMEYSKVLAAMNYMRKRASEEIKKLIGEGEEKI</sequence>
<dbReference type="Gene3D" id="3.30.450.40">
    <property type="match status" value="1"/>
</dbReference>
<dbReference type="Gene3D" id="3.30.390.60">
    <property type="entry name" value="Heat-inducible transcription repressor hrca homolog, domain 3"/>
    <property type="match status" value="1"/>
</dbReference>
<dbReference type="AlphaFoldDB" id="A0A2K9E6V8"/>
<evidence type="ECO:0000256" key="6">
    <source>
        <dbReference type="HAMAP-Rule" id="MF_00081"/>
    </source>
</evidence>